<organism evidence="2 3">
    <name type="scientific">Melipona quadrifasciata</name>
    <dbReference type="NCBI Taxonomy" id="166423"/>
    <lineage>
        <taxon>Eukaryota</taxon>
        <taxon>Metazoa</taxon>
        <taxon>Ecdysozoa</taxon>
        <taxon>Arthropoda</taxon>
        <taxon>Hexapoda</taxon>
        <taxon>Insecta</taxon>
        <taxon>Pterygota</taxon>
        <taxon>Neoptera</taxon>
        <taxon>Endopterygota</taxon>
        <taxon>Hymenoptera</taxon>
        <taxon>Apocrita</taxon>
        <taxon>Aculeata</taxon>
        <taxon>Apoidea</taxon>
        <taxon>Anthophila</taxon>
        <taxon>Apidae</taxon>
        <taxon>Melipona</taxon>
    </lineage>
</organism>
<reference evidence="2 3" key="1">
    <citation type="submission" date="2015-07" db="EMBL/GenBank/DDBJ databases">
        <title>The genome of Melipona quadrifasciata.</title>
        <authorList>
            <person name="Pan H."/>
            <person name="Kapheim K."/>
        </authorList>
    </citation>
    <scope>NUCLEOTIDE SEQUENCE [LARGE SCALE GENOMIC DNA]</scope>
    <source>
        <strain evidence="2">0111107301</strain>
        <tissue evidence="2">Whole body</tissue>
    </source>
</reference>
<protein>
    <submittedName>
        <fullName evidence="2">Uncharacterized protein</fullName>
    </submittedName>
</protein>
<sequence>MAMICAFSPVLKTAEILLKTEKNAIYNKKKNRGEITIVSPYLIPKETELIVYIVNYMKRNTDVCIKQDHCVGKMMFTGGAHAKRRNAGGGSGRRTSTDCKSPQTARVAADGYTYR</sequence>
<proteinExistence type="predicted"/>
<name>A0A0M9A934_9HYME</name>
<evidence type="ECO:0000313" key="2">
    <source>
        <dbReference type="EMBL" id="KOX78986.1"/>
    </source>
</evidence>
<dbReference type="OrthoDB" id="63267at2759"/>
<evidence type="ECO:0000256" key="1">
    <source>
        <dbReference type="SAM" id="MobiDB-lite"/>
    </source>
</evidence>
<dbReference type="AlphaFoldDB" id="A0A0M9A934"/>
<keyword evidence="3" id="KW-1185">Reference proteome</keyword>
<evidence type="ECO:0000313" key="3">
    <source>
        <dbReference type="Proteomes" id="UP000053105"/>
    </source>
</evidence>
<feature type="region of interest" description="Disordered" evidence="1">
    <location>
        <begin position="81"/>
        <end position="115"/>
    </location>
</feature>
<dbReference type="Proteomes" id="UP000053105">
    <property type="component" value="Unassembled WGS sequence"/>
</dbReference>
<dbReference type="EMBL" id="KQ435718">
    <property type="protein sequence ID" value="KOX78986.1"/>
    <property type="molecule type" value="Genomic_DNA"/>
</dbReference>
<accession>A0A0M9A934</accession>
<gene>
    <name evidence="2" type="ORF">WN51_10198</name>
</gene>